<feature type="compositionally biased region" description="Pro residues" evidence="1">
    <location>
        <begin position="259"/>
        <end position="269"/>
    </location>
</feature>
<dbReference type="AlphaFoldDB" id="A0A7M7M3T7"/>
<dbReference type="RefSeq" id="XP_022646487.1">
    <property type="nucleotide sequence ID" value="XM_022790752.1"/>
</dbReference>
<feature type="compositionally biased region" description="Polar residues" evidence="1">
    <location>
        <begin position="743"/>
        <end position="759"/>
    </location>
</feature>
<feature type="region of interest" description="Disordered" evidence="1">
    <location>
        <begin position="312"/>
        <end position="457"/>
    </location>
</feature>
<keyword evidence="3" id="KW-1185">Reference proteome</keyword>
<feature type="compositionally biased region" description="Low complexity" evidence="1">
    <location>
        <begin position="44"/>
        <end position="63"/>
    </location>
</feature>
<feature type="region of interest" description="Disordered" evidence="1">
    <location>
        <begin position="1"/>
        <end position="63"/>
    </location>
</feature>
<dbReference type="OrthoDB" id="6509617at2759"/>
<name>A0A7M7M3T7_VARDE</name>
<dbReference type="RefSeq" id="XP_022646486.1">
    <property type="nucleotide sequence ID" value="XM_022790751.1"/>
</dbReference>
<feature type="compositionally biased region" description="Pro residues" evidence="1">
    <location>
        <begin position="500"/>
        <end position="510"/>
    </location>
</feature>
<dbReference type="EnsemblMetazoa" id="XM_022790751">
    <property type="protein sequence ID" value="XP_022646486"/>
    <property type="gene ID" value="LOC111244100"/>
</dbReference>
<feature type="compositionally biased region" description="Basic and acidic residues" evidence="1">
    <location>
        <begin position="886"/>
        <end position="912"/>
    </location>
</feature>
<feature type="region of interest" description="Disordered" evidence="1">
    <location>
        <begin position="215"/>
        <end position="299"/>
    </location>
</feature>
<accession>A0A7M7M3T7</accession>
<organism evidence="2 3">
    <name type="scientific">Varroa destructor</name>
    <name type="common">Honeybee mite</name>
    <dbReference type="NCBI Taxonomy" id="109461"/>
    <lineage>
        <taxon>Eukaryota</taxon>
        <taxon>Metazoa</taxon>
        <taxon>Ecdysozoa</taxon>
        <taxon>Arthropoda</taxon>
        <taxon>Chelicerata</taxon>
        <taxon>Arachnida</taxon>
        <taxon>Acari</taxon>
        <taxon>Parasitiformes</taxon>
        <taxon>Mesostigmata</taxon>
        <taxon>Gamasina</taxon>
        <taxon>Dermanyssoidea</taxon>
        <taxon>Varroidae</taxon>
        <taxon>Varroa</taxon>
    </lineage>
</organism>
<dbReference type="RefSeq" id="XP_022646485.1">
    <property type="nucleotide sequence ID" value="XM_022790750.1"/>
</dbReference>
<feature type="compositionally biased region" description="Polar residues" evidence="1">
    <location>
        <begin position="617"/>
        <end position="634"/>
    </location>
</feature>
<dbReference type="Proteomes" id="UP000594260">
    <property type="component" value="Unplaced"/>
</dbReference>
<feature type="compositionally biased region" description="Low complexity" evidence="1">
    <location>
        <begin position="270"/>
        <end position="299"/>
    </location>
</feature>
<feature type="compositionally biased region" description="Polar residues" evidence="1">
    <location>
        <begin position="312"/>
        <end position="346"/>
    </location>
</feature>
<evidence type="ECO:0000313" key="3">
    <source>
        <dbReference type="Proteomes" id="UP000594260"/>
    </source>
</evidence>
<dbReference type="KEGG" id="vde:111244100"/>
<feature type="compositionally biased region" description="Polar residues" evidence="1">
    <location>
        <begin position="358"/>
        <end position="379"/>
    </location>
</feature>
<feature type="compositionally biased region" description="Basic residues" evidence="1">
    <location>
        <begin position="640"/>
        <end position="650"/>
    </location>
</feature>
<dbReference type="EnsemblMetazoa" id="XM_022790750">
    <property type="protein sequence ID" value="XP_022646485"/>
    <property type="gene ID" value="LOC111244100"/>
</dbReference>
<feature type="region of interest" description="Disordered" evidence="1">
    <location>
        <begin position="179"/>
        <end position="200"/>
    </location>
</feature>
<feature type="region of interest" description="Disordered" evidence="1">
    <location>
        <begin position="853"/>
        <end position="927"/>
    </location>
</feature>
<evidence type="ECO:0000313" key="2">
    <source>
        <dbReference type="EnsemblMetazoa" id="XP_022646485"/>
    </source>
</evidence>
<feature type="compositionally biased region" description="Polar residues" evidence="1">
    <location>
        <begin position="100"/>
        <end position="110"/>
    </location>
</feature>
<feature type="region of interest" description="Disordered" evidence="1">
    <location>
        <begin position="489"/>
        <end position="674"/>
    </location>
</feature>
<evidence type="ECO:0000256" key="1">
    <source>
        <dbReference type="SAM" id="MobiDB-lite"/>
    </source>
</evidence>
<protein>
    <submittedName>
        <fullName evidence="2">Uncharacterized protein</fullName>
    </submittedName>
</protein>
<sequence>MPLRGVNRTVSPSSAGRLRRSDSLRSVSSGSARSDDSLPRSPANGGPNDNHNNNNNNKGKSVSFNNNVRVQYPRRTSHSFSKFDSLTSLNGRHSPISSGLNEIDYSNTNANGGGIPYASSPHHLPPQSQNYTSQTLEHPNKGGNKKFWSNVWRSHSVRKSDDNSSPVIKYKVKHSSPLLSRKFVGKKQAGSESPQVRRNHVKKIVNLFNRQAAVNKQKLREDQETTGPKKGLHDLQSASMPVPSMPLSRTSVTRSNSPAPRPSASPSAPPGIAKSPTIASTTTTTHHGPTSIKRTVTTTTYEPRPYEYVTFNNPLNFQSTSPHTDSSVNTSDKENSSFQSGSSFLNRDSGISLAASPIRSTSPGPFISTVTLNHSPTTPRDQREPLLSSTGQRDPSELRHEFRWVPPFEDGGHLGGPSSDDSLYSDSMPPQRPLRNKPSSALNIPPSSQVQHPPPPMKDVAVQVNQIKPGNLTPVEELPPRIYAPLYSQVNKALKKTNSSPPPPPPPPTSSMPLPQRWSSHSQLVNSSASPGWGSGHDMRDHSSNHCDSQSPQWRRYRSGSPPSRYGDNSLCTPMGLGYEHTSMSSPLHSPVNRYSDLEHGNIHQSDFGLSDAESAPSRSRTPQSHVKTSSRSFGFNIGTKKKVKSKKSKTTQESDSSSTSSQGVSGDRSQSMLRQTMAPRSLANPRGVRTQHYNSLLDLSPAYGRSHYPTYEDEYGPAPKPPHTYSWTLSLGRVPKSKRSIDGSSTATGPISSTQTPLAQAARKAYSDAPSSIDEDHPSHFSQGPRRGGLAAAFHHRNTRGEAFNSGASSCGSVTASEAAGVREPIIMYIPGVQRAKAPPDAAVNRGNSLLQQQSPEGRNSPHYNGAQHGSCATLGRKEHKSRFTKQETKNGGGKNDRYKKNKDRELEHHTAVQRSKSIPRNARFL</sequence>
<feature type="region of interest" description="Disordered" evidence="1">
    <location>
        <begin position="100"/>
        <end position="146"/>
    </location>
</feature>
<reference evidence="2" key="1">
    <citation type="submission" date="2021-01" db="UniProtKB">
        <authorList>
            <consortium name="EnsemblMetazoa"/>
        </authorList>
    </citation>
    <scope>IDENTIFICATION</scope>
</reference>
<dbReference type="InParanoid" id="A0A7M7M3T7"/>
<proteinExistence type="predicted"/>
<dbReference type="EnsemblMetazoa" id="XM_022790752">
    <property type="protein sequence ID" value="XP_022646487"/>
    <property type="gene ID" value="LOC111244100"/>
</dbReference>
<dbReference type="GeneID" id="111244100"/>
<feature type="compositionally biased region" description="Low complexity" evidence="1">
    <location>
        <begin position="652"/>
        <end position="668"/>
    </location>
</feature>
<feature type="compositionally biased region" description="Basic and acidic residues" evidence="1">
    <location>
        <begin position="394"/>
        <end position="403"/>
    </location>
</feature>
<feature type="compositionally biased region" description="Polar residues" evidence="1">
    <location>
        <begin position="517"/>
        <end position="530"/>
    </location>
</feature>
<feature type="region of interest" description="Disordered" evidence="1">
    <location>
        <begin position="737"/>
        <end position="789"/>
    </location>
</feature>
<feature type="compositionally biased region" description="Polar residues" evidence="1">
    <location>
        <begin position="126"/>
        <end position="137"/>
    </location>
</feature>